<dbReference type="GO" id="GO:0035770">
    <property type="term" value="C:ribonucleoprotein granule"/>
    <property type="evidence" value="ECO:0007669"/>
    <property type="project" value="TreeGrafter"/>
</dbReference>
<accession>A0A835SUX4</accession>
<dbReference type="AlphaFoldDB" id="A0A835SUX4"/>
<feature type="compositionally biased region" description="Gly residues" evidence="1">
    <location>
        <begin position="195"/>
        <end position="214"/>
    </location>
</feature>
<feature type="region of interest" description="Disordered" evidence="1">
    <location>
        <begin position="362"/>
        <end position="397"/>
    </location>
</feature>
<dbReference type="PANTHER" id="PTHR21228:SF40">
    <property type="entry name" value="LD45607P"/>
    <property type="match status" value="1"/>
</dbReference>
<keyword evidence="3" id="KW-1185">Reference proteome</keyword>
<feature type="region of interest" description="Disordered" evidence="1">
    <location>
        <begin position="1004"/>
        <end position="1078"/>
    </location>
</feature>
<dbReference type="OrthoDB" id="420182at2759"/>
<dbReference type="InterPro" id="IPR050870">
    <property type="entry name" value="FAST_kinase"/>
</dbReference>
<comment type="caution">
    <text evidence="2">The sequence shown here is derived from an EMBL/GenBank/DDBJ whole genome shotgun (WGS) entry which is preliminary data.</text>
</comment>
<dbReference type="GO" id="GO:0009507">
    <property type="term" value="C:chloroplast"/>
    <property type="evidence" value="ECO:0007669"/>
    <property type="project" value="GOC"/>
</dbReference>
<sequence>MDARAASCMDAGPSGRPPPAARRSARGLWHAGAAAAVRPHSFTAASQPAGGATADTGRSGAGAAEADSISETADSGFVEVDLGEGVVLRLPAAAAATAAGDAAASRSRRLKAAMELTRQLRWAASWRQVRELLAAAPPGSLDEVHLSTAATRLRAVAPPGQGPAGGGGGGAAAASAAAAEDDARSGHGARSRRGSGAGGRAARSGAGGVGGVGTSGSRAAKRERAAFRTFVAGLTELCGLHLPGMTAAPLTGVLYALAMLKCPPPADWMEAWLAAAAERMEPVAAGAAAAGGGEGDAAPARGTAAGRSGAVGSGRESGFGPQELSNCMYALGQLGFEPGDDWMQRYCAAAARFLPATAAAPPPPPSLPAAAAAAVPGPQSRAPNSSSSGSGSHDSRSAFTAQGLSQVAWGFARLGFVPEPAFLSALLSAVRRSLPDFTAQGLANTLWAAASLGLAPPAPWVAAAAAAALRLLPSCSAYDLSVALWALLRLGHTPGPDWLSAYLAASYRQLPSASPEQAARMLWCCAAVGLPPPGDWVRRWLGCSYVRLLEAEPAALTTMAYALAALGIRPTDRWSDMLLVAAWEAPLRSFQPPDLALLLWGLAHCRVVPEPAWMDEWWAVSYKRLRSFTPRHLSLLLWSCVTIGQAPSRQWLAGYEAVTLPAMPYMTSQGLSLLSYTYGCLERRPPRAWLAALYGAAAGVPSDCGSQQSDGAELAAVEAGVEAPDEACGVAADVVVAGSAYEGLSRFTALGLERLLWGIAKMAPPAGSLPDDVLPGWTDAFLAAAAARLLPGHVVSSSSNSGSGVHGAGIGAGAAIAAGAGPGSSSRPAAAGAADADDFPTHGAGGGVVGLGEAGLGGEEEEADGTYGNVANTLYALALLRVRPEAAWLLPVMDRVEELLPDFGHTTLVKVSWALPRLTSGPPTHRPFTASTAPAAEAAAVHLEMPAPRDGDGAAGSPAAPANAGRDVAGEQRRLRERLASLQRLVTSRMRRTIGGRRLAGAAVAAGSGAAPDAVSDSEAADWDESLEEPGVGEPVSGVAGDVLGSRSAAGGEEDGPATAGGDGAPRPRARRRAVQRE</sequence>
<feature type="region of interest" description="Disordered" evidence="1">
    <location>
        <begin position="156"/>
        <end position="218"/>
    </location>
</feature>
<gene>
    <name evidence="2" type="ORF">HXX76_013048</name>
</gene>
<dbReference type="GO" id="GO:0003723">
    <property type="term" value="F:RNA binding"/>
    <property type="evidence" value="ECO:0007669"/>
    <property type="project" value="TreeGrafter"/>
</dbReference>
<evidence type="ECO:0008006" key="4">
    <source>
        <dbReference type="Google" id="ProtNLM"/>
    </source>
</evidence>
<feature type="region of interest" description="Disordered" evidence="1">
    <location>
        <begin position="946"/>
        <end position="973"/>
    </location>
</feature>
<feature type="compositionally biased region" description="Acidic residues" evidence="1">
    <location>
        <begin position="1019"/>
        <end position="1028"/>
    </location>
</feature>
<feature type="region of interest" description="Disordered" evidence="1">
    <location>
        <begin position="1"/>
        <end position="26"/>
    </location>
</feature>
<feature type="compositionally biased region" description="Low complexity" evidence="1">
    <location>
        <begin position="368"/>
        <end position="392"/>
    </location>
</feature>
<reference evidence="2" key="1">
    <citation type="journal article" date="2020" name="bioRxiv">
        <title>Comparative genomics of Chlamydomonas.</title>
        <authorList>
            <person name="Craig R.J."/>
            <person name="Hasan A.R."/>
            <person name="Ness R.W."/>
            <person name="Keightley P.D."/>
        </authorList>
    </citation>
    <scope>NUCLEOTIDE SEQUENCE</scope>
    <source>
        <strain evidence="2">SAG 7.73</strain>
    </source>
</reference>
<feature type="compositionally biased region" description="Low complexity" evidence="1">
    <location>
        <begin position="1004"/>
        <end position="1018"/>
    </location>
</feature>
<evidence type="ECO:0000313" key="3">
    <source>
        <dbReference type="Proteomes" id="UP000650467"/>
    </source>
</evidence>
<dbReference type="GO" id="GO:0000963">
    <property type="term" value="P:mitochondrial RNA processing"/>
    <property type="evidence" value="ECO:0007669"/>
    <property type="project" value="TreeGrafter"/>
</dbReference>
<dbReference type="GO" id="GO:0005759">
    <property type="term" value="C:mitochondrial matrix"/>
    <property type="evidence" value="ECO:0007669"/>
    <property type="project" value="TreeGrafter"/>
</dbReference>
<name>A0A835SUX4_CHLIN</name>
<dbReference type="GO" id="GO:1901259">
    <property type="term" value="P:chloroplast rRNA processing"/>
    <property type="evidence" value="ECO:0007669"/>
    <property type="project" value="TreeGrafter"/>
</dbReference>
<feature type="compositionally biased region" description="Gly residues" evidence="1">
    <location>
        <begin position="162"/>
        <end position="171"/>
    </location>
</feature>
<protein>
    <recommendedName>
        <fullName evidence="4">Tbc2 translation factor, chloroplastic</fullName>
    </recommendedName>
</protein>
<feature type="region of interest" description="Disordered" evidence="1">
    <location>
        <begin position="288"/>
        <end position="317"/>
    </location>
</feature>
<feature type="compositionally biased region" description="Low complexity" evidence="1">
    <location>
        <begin position="955"/>
        <end position="966"/>
    </location>
</feature>
<dbReference type="GO" id="GO:0044528">
    <property type="term" value="P:regulation of mitochondrial mRNA stability"/>
    <property type="evidence" value="ECO:0007669"/>
    <property type="project" value="TreeGrafter"/>
</dbReference>
<dbReference type="PANTHER" id="PTHR21228">
    <property type="entry name" value="FAST LEU-RICH DOMAIN-CONTAINING"/>
    <property type="match status" value="1"/>
</dbReference>
<feature type="compositionally biased region" description="Basic residues" evidence="1">
    <location>
        <begin position="1068"/>
        <end position="1078"/>
    </location>
</feature>
<evidence type="ECO:0000313" key="2">
    <source>
        <dbReference type="EMBL" id="KAG2426291.1"/>
    </source>
</evidence>
<proteinExistence type="predicted"/>
<dbReference type="EMBL" id="JAEHOC010000048">
    <property type="protein sequence ID" value="KAG2426291.1"/>
    <property type="molecule type" value="Genomic_DNA"/>
</dbReference>
<feature type="region of interest" description="Disordered" evidence="1">
    <location>
        <begin position="43"/>
        <end position="68"/>
    </location>
</feature>
<organism evidence="2 3">
    <name type="scientific">Chlamydomonas incerta</name>
    <dbReference type="NCBI Taxonomy" id="51695"/>
    <lineage>
        <taxon>Eukaryota</taxon>
        <taxon>Viridiplantae</taxon>
        <taxon>Chlorophyta</taxon>
        <taxon>core chlorophytes</taxon>
        <taxon>Chlorophyceae</taxon>
        <taxon>CS clade</taxon>
        <taxon>Chlamydomonadales</taxon>
        <taxon>Chlamydomonadaceae</taxon>
        <taxon>Chlamydomonas</taxon>
    </lineage>
</organism>
<feature type="compositionally biased region" description="Low complexity" evidence="1">
    <location>
        <begin position="296"/>
        <end position="308"/>
    </location>
</feature>
<evidence type="ECO:0000256" key="1">
    <source>
        <dbReference type="SAM" id="MobiDB-lite"/>
    </source>
</evidence>
<dbReference type="Proteomes" id="UP000650467">
    <property type="component" value="Unassembled WGS sequence"/>
</dbReference>